<organism evidence="1 2">
    <name type="scientific">Tribonema minus</name>
    <dbReference type="NCBI Taxonomy" id="303371"/>
    <lineage>
        <taxon>Eukaryota</taxon>
        <taxon>Sar</taxon>
        <taxon>Stramenopiles</taxon>
        <taxon>Ochrophyta</taxon>
        <taxon>PX clade</taxon>
        <taxon>Xanthophyceae</taxon>
        <taxon>Tribonematales</taxon>
        <taxon>Tribonemataceae</taxon>
        <taxon>Tribonema</taxon>
    </lineage>
</organism>
<evidence type="ECO:0000313" key="1">
    <source>
        <dbReference type="EMBL" id="KAG5176695.1"/>
    </source>
</evidence>
<accession>A0A836C885</accession>
<proteinExistence type="predicted"/>
<gene>
    <name evidence="1" type="ORF">JKP88DRAFT_249337</name>
</gene>
<comment type="caution">
    <text evidence="1">The sequence shown here is derived from an EMBL/GenBank/DDBJ whole genome shotgun (WGS) entry which is preliminary data.</text>
</comment>
<reference evidence="1" key="1">
    <citation type="submission" date="2021-02" db="EMBL/GenBank/DDBJ databases">
        <title>First Annotated Genome of the Yellow-green Alga Tribonema minus.</title>
        <authorList>
            <person name="Mahan K.M."/>
        </authorList>
    </citation>
    <scope>NUCLEOTIDE SEQUENCE</scope>
    <source>
        <strain evidence="1">UTEX B ZZ1240</strain>
    </source>
</reference>
<dbReference type="AlphaFoldDB" id="A0A836C885"/>
<evidence type="ECO:0000313" key="2">
    <source>
        <dbReference type="Proteomes" id="UP000664859"/>
    </source>
</evidence>
<protein>
    <submittedName>
        <fullName evidence="1">Uncharacterized protein</fullName>
    </submittedName>
</protein>
<sequence length="232" mass="26376">MVRRGPRRRHARPATTTTSAFDRVLADNVAWFAHAGSPADDLHGSARADIDDELIADLEVINRHVVTVDSQPVFNGVGSVESILRMCTTSDGLQCLCQRHIHLDIDVIRAYEQDQYGLCVQKSYLLLHCTEEVRDIIFTRFDTSPTYIICTWSPRTSRQPADFDANIPLTTFRVHGEPTIVTTMFDPDRMEENNRRFSTRHLRGEDVCSVMIVCTCRVCDHIMPELARLLSE</sequence>
<dbReference type="Proteomes" id="UP000664859">
    <property type="component" value="Unassembled WGS sequence"/>
</dbReference>
<name>A0A836C885_9STRA</name>
<keyword evidence="2" id="KW-1185">Reference proteome</keyword>
<dbReference type="EMBL" id="JAFCMP010000534">
    <property type="protein sequence ID" value="KAG5176695.1"/>
    <property type="molecule type" value="Genomic_DNA"/>
</dbReference>